<keyword evidence="2" id="KW-1003">Cell membrane</keyword>
<feature type="transmembrane region" description="Helical" evidence="6">
    <location>
        <begin position="384"/>
        <end position="404"/>
    </location>
</feature>
<evidence type="ECO:0000256" key="3">
    <source>
        <dbReference type="ARBA" id="ARBA00022692"/>
    </source>
</evidence>
<dbReference type="Gene3D" id="1.20.1250.20">
    <property type="entry name" value="MFS general substrate transporter like domains"/>
    <property type="match status" value="2"/>
</dbReference>
<reference evidence="9" key="1">
    <citation type="journal article" date="2019" name="Int. J. Syst. Evol. Microbiol.">
        <title>The Global Catalogue of Microorganisms (GCM) 10K type strain sequencing project: providing services to taxonomists for standard genome sequencing and annotation.</title>
        <authorList>
            <consortium name="The Broad Institute Genomics Platform"/>
            <consortium name="The Broad Institute Genome Sequencing Center for Infectious Disease"/>
            <person name="Wu L."/>
            <person name="Ma J."/>
        </authorList>
    </citation>
    <scope>NUCLEOTIDE SEQUENCE [LARGE SCALE GENOMIC DNA]</scope>
    <source>
        <strain evidence="9">JCM 18952</strain>
    </source>
</reference>
<evidence type="ECO:0000256" key="6">
    <source>
        <dbReference type="SAM" id="Phobius"/>
    </source>
</evidence>
<feature type="transmembrane region" description="Helical" evidence="6">
    <location>
        <begin position="266"/>
        <end position="286"/>
    </location>
</feature>
<feature type="transmembrane region" description="Helical" evidence="6">
    <location>
        <begin position="71"/>
        <end position="89"/>
    </location>
</feature>
<dbReference type="InterPro" id="IPR036259">
    <property type="entry name" value="MFS_trans_sf"/>
</dbReference>
<evidence type="ECO:0000313" key="8">
    <source>
        <dbReference type="EMBL" id="GAA5226218.1"/>
    </source>
</evidence>
<sequence length="416" mass="42402">MPSNPNDVEPTKHTVSLPLVKTPSKRGKRLALLALAMGGFGIGTTEFASMGLLPYIADGFEVTIPQAGQGISTYALGVVVGAPLITGLAAKVERKLLLVVLLSVFVLGNLFTAIAPTQPLFLVARFFTGLPHGAYFGVAVVVAASLVKKSRRARAIARVMLGLAVANIVGVPLVTLLGHTAGWRGAYGLTGAIGVLALLAVVAWVPQTHRDLGASFKRELSALKRPQVLLAVAIGAIGFGGIFAVYTYVSPIFTDVAGVPLNTIPWVLAAYGFGMTAGTVLAGPIVDRTVMGSIIYGTLGLGVVLAVFAIVASNATAALVVLVLIGAVGALINTGLQVRLMNVSKGAPSLAASMNHSAFNLANANGAFLGGVIITAGYGLLAPAWVGVALAVIGVAIAVFALALERHATKATTTMA</sequence>
<accession>A0ABP9TJ89</accession>
<feature type="domain" description="Major facilitator superfamily (MFS) profile" evidence="7">
    <location>
        <begin position="31"/>
        <end position="406"/>
    </location>
</feature>
<dbReference type="Proteomes" id="UP001501257">
    <property type="component" value="Unassembled WGS sequence"/>
</dbReference>
<feature type="transmembrane region" description="Helical" evidence="6">
    <location>
        <begin position="185"/>
        <end position="206"/>
    </location>
</feature>
<evidence type="ECO:0000256" key="4">
    <source>
        <dbReference type="ARBA" id="ARBA00022989"/>
    </source>
</evidence>
<dbReference type="PANTHER" id="PTHR43124:SF3">
    <property type="entry name" value="CHLORAMPHENICOL EFFLUX PUMP RV0191"/>
    <property type="match status" value="1"/>
</dbReference>
<feature type="transmembrane region" description="Helical" evidence="6">
    <location>
        <begin position="159"/>
        <end position="179"/>
    </location>
</feature>
<dbReference type="InterPro" id="IPR011701">
    <property type="entry name" value="MFS"/>
</dbReference>
<dbReference type="CDD" id="cd17324">
    <property type="entry name" value="MFS_NepI_like"/>
    <property type="match status" value="1"/>
</dbReference>
<evidence type="ECO:0000256" key="2">
    <source>
        <dbReference type="ARBA" id="ARBA00022475"/>
    </source>
</evidence>
<feature type="transmembrane region" description="Helical" evidence="6">
    <location>
        <begin position="30"/>
        <end position="56"/>
    </location>
</feature>
<feature type="transmembrane region" description="Helical" evidence="6">
    <location>
        <begin position="96"/>
        <end position="114"/>
    </location>
</feature>
<feature type="transmembrane region" description="Helical" evidence="6">
    <location>
        <begin position="126"/>
        <end position="147"/>
    </location>
</feature>
<evidence type="ECO:0000256" key="5">
    <source>
        <dbReference type="ARBA" id="ARBA00023136"/>
    </source>
</evidence>
<evidence type="ECO:0000256" key="1">
    <source>
        <dbReference type="ARBA" id="ARBA00004651"/>
    </source>
</evidence>
<name>A0ABP9TJ89_9MICC</name>
<feature type="transmembrane region" description="Helical" evidence="6">
    <location>
        <begin position="357"/>
        <end position="378"/>
    </location>
</feature>
<comment type="caution">
    <text evidence="8">The sequence shown here is derived from an EMBL/GenBank/DDBJ whole genome shotgun (WGS) entry which is preliminary data.</text>
</comment>
<proteinExistence type="predicted"/>
<dbReference type="InterPro" id="IPR020846">
    <property type="entry name" value="MFS_dom"/>
</dbReference>
<keyword evidence="9" id="KW-1185">Reference proteome</keyword>
<dbReference type="PANTHER" id="PTHR43124">
    <property type="entry name" value="PURINE EFFLUX PUMP PBUE"/>
    <property type="match status" value="1"/>
</dbReference>
<evidence type="ECO:0000259" key="7">
    <source>
        <dbReference type="PROSITE" id="PS50850"/>
    </source>
</evidence>
<gene>
    <name evidence="8" type="ORF">GCM10025778_07490</name>
</gene>
<dbReference type="SUPFAM" id="SSF103473">
    <property type="entry name" value="MFS general substrate transporter"/>
    <property type="match status" value="1"/>
</dbReference>
<feature type="transmembrane region" description="Helical" evidence="6">
    <location>
        <begin position="293"/>
        <end position="311"/>
    </location>
</feature>
<keyword evidence="4 6" id="KW-1133">Transmembrane helix</keyword>
<comment type="subcellular location">
    <subcellularLocation>
        <location evidence="1">Cell membrane</location>
        <topology evidence="1">Multi-pass membrane protein</topology>
    </subcellularLocation>
</comment>
<evidence type="ECO:0000313" key="9">
    <source>
        <dbReference type="Proteomes" id="UP001501257"/>
    </source>
</evidence>
<organism evidence="8 9">
    <name type="scientific">Paeniglutamicibacter antarcticus</name>
    <dbReference type="NCBI Taxonomy" id="494023"/>
    <lineage>
        <taxon>Bacteria</taxon>
        <taxon>Bacillati</taxon>
        <taxon>Actinomycetota</taxon>
        <taxon>Actinomycetes</taxon>
        <taxon>Micrococcales</taxon>
        <taxon>Micrococcaceae</taxon>
        <taxon>Paeniglutamicibacter</taxon>
    </lineage>
</organism>
<protein>
    <submittedName>
        <fullName evidence="8">MFS transporter</fullName>
    </submittedName>
</protein>
<feature type="transmembrane region" description="Helical" evidence="6">
    <location>
        <begin position="227"/>
        <end position="246"/>
    </location>
</feature>
<dbReference type="PROSITE" id="PS50850">
    <property type="entry name" value="MFS"/>
    <property type="match status" value="1"/>
</dbReference>
<dbReference type="RefSeq" id="WP_345466500.1">
    <property type="nucleotide sequence ID" value="NZ_BAABLK010000015.1"/>
</dbReference>
<feature type="transmembrane region" description="Helical" evidence="6">
    <location>
        <begin position="317"/>
        <end position="336"/>
    </location>
</feature>
<dbReference type="EMBL" id="BAABLK010000015">
    <property type="protein sequence ID" value="GAA5226218.1"/>
    <property type="molecule type" value="Genomic_DNA"/>
</dbReference>
<keyword evidence="5 6" id="KW-0472">Membrane</keyword>
<keyword evidence="3 6" id="KW-0812">Transmembrane</keyword>
<dbReference type="Pfam" id="PF07690">
    <property type="entry name" value="MFS_1"/>
    <property type="match status" value="1"/>
</dbReference>
<dbReference type="InterPro" id="IPR050189">
    <property type="entry name" value="MFS_Efflux_Transporters"/>
</dbReference>